<reference evidence="3 4" key="1">
    <citation type="journal article" date="2014" name="BMC Genomics">
        <title>Genome sequencing of four Aureobasidium pullulans varieties: biotechnological potential, stress tolerance, and description of new species.</title>
        <authorList>
            <person name="Gostin Ar C."/>
            <person name="Ohm R.A."/>
            <person name="Kogej T."/>
            <person name="Sonjak S."/>
            <person name="Turk M."/>
            <person name="Zajc J."/>
            <person name="Zalar P."/>
            <person name="Grube M."/>
            <person name="Sun H."/>
            <person name="Han J."/>
            <person name="Sharma A."/>
            <person name="Chiniquy J."/>
            <person name="Ngan C.Y."/>
            <person name="Lipzen A."/>
            <person name="Barry K."/>
            <person name="Grigoriev I.V."/>
            <person name="Gunde-Cimerman N."/>
        </authorList>
    </citation>
    <scope>NUCLEOTIDE SEQUENCE [LARGE SCALE GENOMIC DNA]</scope>
    <source>
        <strain evidence="3 4">EXF-150</strain>
    </source>
</reference>
<sequence>MDSPFSLAKGRGRRFPEVLKQVFKKPSIRKTVPKAPKTIEPVEHELSESEQESESEESDTDEFPEDPVVRAKPLKKDLELKIKEFGKRMNVGRRLYAKLRGRLEEKTEQANRYKTELDEVNLAWEWDKTRIQNLEEQTEKYQTAQVAKDEEIIMLEQQLEDTKAHFQQKVDAKDEEISDMKQNMDEQREADNQKFLELQESVSDPMKDLPFANRLSQQYGDEMFRPAIGAMYAGIKNTFMNITNKEEFVIKSTKPKDLEEYLAKYVPGSMDNTKDDKRHVCIAVVSRVLVEFVEKENVFGWPVDETTQAATELWRRFSKSRDRLPGGLVKRWLTTTKDILLQGDYISKQKAKDESLDWIMGRIKKDLADTTTLNFGEDLYRWLRGAILPCLETINFMYLQEWQYNLSMVPVFHEGEPTALNPATMNDWIRQPSGFIKASIFPLVGRTDEGNGPARTEGYGVVFPAQVVVASRSECLEKKMTDDKSKKTQVQEDETQANKTQANRMKDRSNDSDKSTIPEVATAKDTEELFRKTTRTNGYMEDIKQRPAKRSKEDMEDFESRPTKRFREEQEDNEQRPAKKSREEQKGVEHGPAKRSREEQESVEQRPAKRLKQREEETVVILDSDDEDELA</sequence>
<evidence type="ECO:0000313" key="4">
    <source>
        <dbReference type="Proteomes" id="UP000030706"/>
    </source>
</evidence>
<feature type="compositionally biased region" description="Acidic residues" evidence="2">
    <location>
        <begin position="48"/>
        <end position="65"/>
    </location>
</feature>
<dbReference type="RefSeq" id="XP_029766222.1">
    <property type="nucleotide sequence ID" value="XM_029907508.1"/>
</dbReference>
<feature type="region of interest" description="Disordered" evidence="2">
    <location>
        <begin position="26"/>
        <end position="70"/>
    </location>
</feature>
<keyword evidence="1" id="KW-0175">Coiled coil</keyword>
<dbReference type="OrthoDB" id="5328813at2759"/>
<accession>A0A074XX09</accession>
<gene>
    <name evidence="3" type="ORF">M438DRAFT_361451</name>
</gene>
<evidence type="ECO:0000313" key="3">
    <source>
        <dbReference type="EMBL" id="KEQ90035.1"/>
    </source>
</evidence>
<name>A0A074XX09_AURPU</name>
<dbReference type="Proteomes" id="UP000030706">
    <property type="component" value="Unassembled WGS sequence"/>
</dbReference>
<dbReference type="EMBL" id="KL584974">
    <property type="protein sequence ID" value="KEQ90035.1"/>
    <property type="molecule type" value="Genomic_DNA"/>
</dbReference>
<dbReference type="AlphaFoldDB" id="A0A074XX09"/>
<protein>
    <submittedName>
        <fullName evidence="3">Uncharacterized protein</fullName>
    </submittedName>
</protein>
<feature type="region of interest" description="Disordered" evidence="2">
    <location>
        <begin position="479"/>
        <end position="631"/>
    </location>
</feature>
<feature type="compositionally biased region" description="Basic and acidic residues" evidence="2">
    <location>
        <begin position="504"/>
        <end position="531"/>
    </location>
</feature>
<evidence type="ECO:0000256" key="2">
    <source>
        <dbReference type="SAM" id="MobiDB-lite"/>
    </source>
</evidence>
<dbReference type="GeneID" id="40749814"/>
<organism evidence="3 4">
    <name type="scientific">Aureobasidium pullulans EXF-150</name>
    <dbReference type="NCBI Taxonomy" id="1043002"/>
    <lineage>
        <taxon>Eukaryota</taxon>
        <taxon>Fungi</taxon>
        <taxon>Dikarya</taxon>
        <taxon>Ascomycota</taxon>
        <taxon>Pezizomycotina</taxon>
        <taxon>Dothideomycetes</taxon>
        <taxon>Dothideomycetidae</taxon>
        <taxon>Dothideales</taxon>
        <taxon>Saccotheciaceae</taxon>
        <taxon>Aureobasidium</taxon>
    </lineage>
</organism>
<dbReference type="HOGENOM" id="CLU_433430_0_0_1"/>
<proteinExistence type="predicted"/>
<feature type="compositionally biased region" description="Basic and acidic residues" evidence="2">
    <location>
        <begin position="541"/>
        <end position="617"/>
    </location>
</feature>
<evidence type="ECO:0000256" key="1">
    <source>
        <dbReference type="SAM" id="Coils"/>
    </source>
</evidence>
<feature type="compositionally biased region" description="Basic and acidic residues" evidence="2">
    <location>
        <begin position="479"/>
        <end position="490"/>
    </location>
</feature>
<feature type="coiled-coil region" evidence="1">
    <location>
        <begin position="96"/>
        <end position="190"/>
    </location>
</feature>
<keyword evidence="4" id="KW-1185">Reference proteome</keyword>